<dbReference type="InterPro" id="IPR038404">
    <property type="entry name" value="TRAP_DctP_sf"/>
</dbReference>
<dbReference type="Gene3D" id="3.40.190.170">
    <property type="entry name" value="Bacterial extracellular solute-binding protein, family 7"/>
    <property type="match status" value="1"/>
</dbReference>
<dbReference type="Proteomes" id="UP000301751">
    <property type="component" value="Unassembled WGS sequence"/>
</dbReference>
<dbReference type="InterPro" id="IPR018389">
    <property type="entry name" value="DctP_fam"/>
</dbReference>
<feature type="chain" id="PRO_5019864660" evidence="2">
    <location>
        <begin position="35"/>
        <end position="369"/>
    </location>
</feature>
<dbReference type="NCBIfam" id="NF037995">
    <property type="entry name" value="TRAP_S1"/>
    <property type="match status" value="1"/>
</dbReference>
<accession>A0A480AXL4</accession>
<keyword evidence="4" id="KW-1185">Reference proteome</keyword>
<dbReference type="Pfam" id="PF03480">
    <property type="entry name" value="DctP"/>
    <property type="match status" value="1"/>
</dbReference>
<protein>
    <submittedName>
        <fullName evidence="3">Transporter</fullName>
    </submittedName>
</protein>
<sequence length="369" mass="38790">MPTASATGWRRLRACGWALAVVAGLGGAPAGAAAQAPAGEAPPLQLRIVGGLASVNQFTQQEEPFWTRQLPALTNGRVRAEIQPFDRAGIRGQDMLRLLRLGVVPFGTALLSLTVAEDPLVGLTDLPGANPDMGTLRRAVAAYRPVLAAHLRQAHGVELLALYAYPAQVLFCQQAFATLGDLAGRRVRVSSAPQADFIEALGAVPVLAPFAELLPRLRAGQLDCAITGTMSGNTIGLHQATSHMHALPITWGLSLFAANKAAWTGLPADVRQLLQRELAQLEQAIWADADRETGEGIACNTGSTACKPAQRGRMTLVTPTAGDRAQLRSLLADTLLPRLAARCGPPCTDAWNSSLAPVVGVRLGPATAR</sequence>
<dbReference type="GO" id="GO:0055085">
    <property type="term" value="P:transmembrane transport"/>
    <property type="evidence" value="ECO:0007669"/>
    <property type="project" value="InterPro"/>
</dbReference>
<evidence type="ECO:0000256" key="2">
    <source>
        <dbReference type="SAM" id="SignalP"/>
    </source>
</evidence>
<evidence type="ECO:0000256" key="1">
    <source>
        <dbReference type="ARBA" id="ARBA00022729"/>
    </source>
</evidence>
<organism evidence="3 4">
    <name type="scientific">Pseudaquabacterium pictum</name>
    <dbReference type="NCBI Taxonomy" id="2315236"/>
    <lineage>
        <taxon>Bacteria</taxon>
        <taxon>Pseudomonadati</taxon>
        <taxon>Pseudomonadota</taxon>
        <taxon>Betaproteobacteria</taxon>
        <taxon>Burkholderiales</taxon>
        <taxon>Sphaerotilaceae</taxon>
        <taxon>Pseudaquabacterium</taxon>
    </lineage>
</organism>
<evidence type="ECO:0000313" key="4">
    <source>
        <dbReference type="Proteomes" id="UP000301751"/>
    </source>
</evidence>
<dbReference type="AlphaFoldDB" id="A0A480AXL4"/>
<evidence type="ECO:0000313" key="3">
    <source>
        <dbReference type="EMBL" id="GCL63548.1"/>
    </source>
</evidence>
<dbReference type="CDD" id="cd13602">
    <property type="entry name" value="PBP2_TRAP_BpDctp6_7"/>
    <property type="match status" value="1"/>
</dbReference>
<keyword evidence="1 2" id="KW-0732">Signal</keyword>
<dbReference type="PANTHER" id="PTHR33376:SF4">
    <property type="entry name" value="SIALIC ACID-BINDING PERIPLASMIC PROTEIN SIAP"/>
    <property type="match status" value="1"/>
</dbReference>
<dbReference type="EMBL" id="BJCL01000006">
    <property type="protein sequence ID" value="GCL63548.1"/>
    <property type="molecule type" value="Genomic_DNA"/>
</dbReference>
<proteinExistence type="predicted"/>
<feature type="signal peptide" evidence="2">
    <location>
        <begin position="1"/>
        <end position="34"/>
    </location>
</feature>
<comment type="caution">
    <text evidence="3">The sequence shown here is derived from an EMBL/GenBank/DDBJ whole genome shotgun (WGS) entry which is preliminary data.</text>
</comment>
<name>A0A480AXL4_9BURK</name>
<dbReference type="PANTHER" id="PTHR33376">
    <property type="match status" value="1"/>
</dbReference>
<gene>
    <name evidence="3" type="ORF">AQPW35_26290</name>
</gene>
<reference evidence="4" key="1">
    <citation type="submission" date="2019-03" db="EMBL/GenBank/DDBJ databases">
        <title>Aquabacterium pictum sp.nov., the first bacteriochlorophyll a-containing freshwater bacterium in the genus Aquabacterium of the class Betaproteobacteria.</title>
        <authorList>
            <person name="Hirose S."/>
            <person name="Tank M."/>
            <person name="Hara E."/>
            <person name="Tamaki H."/>
            <person name="Takaichi S."/>
            <person name="Haruta S."/>
            <person name="Hanada S."/>
        </authorList>
    </citation>
    <scope>NUCLEOTIDE SEQUENCE [LARGE SCALE GENOMIC DNA]</scope>
    <source>
        <strain evidence="4">W35</strain>
    </source>
</reference>
<dbReference type="RefSeq" id="WP_228027098.1">
    <property type="nucleotide sequence ID" value="NZ_BJCL01000006.1"/>
</dbReference>